<keyword evidence="4" id="KW-1185">Reference proteome</keyword>
<dbReference type="Proteomes" id="UP000245699">
    <property type="component" value="Unassembled WGS sequence"/>
</dbReference>
<organism evidence="3 4">
    <name type="scientific">Furculomyces boomerangus</name>
    <dbReference type="NCBI Taxonomy" id="61424"/>
    <lineage>
        <taxon>Eukaryota</taxon>
        <taxon>Fungi</taxon>
        <taxon>Fungi incertae sedis</taxon>
        <taxon>Zoopagomycota</taxon>
        <taxon>Kickxellomycotina</taxon>
        <taxon>Harpellomycetes</taxon>
        <taxon>Harpellales</taxon>
        <taxon>Harpellaceae</taxon>
        <taxon>Furculomyces</taxon>
    </lineage>
</organism>
<dbReference type="InterPro" id="IPR007219">
    <property type="entry name" value="XnlR_reg_dom"/>
</dbReference>
<evidence type="ECO:0000259" key="2">
    <source>
        <dbReference type="Pfam" id="PF04082"/>
    </source>
</evidence>
<name>A0A2T9Z689_9FUNG</name>
<evidence type="ECO:0000313" key="4">
    <source>
        <dbReference type="Proteomes" id="UP000245699"/>
    </source>
</evidence>
<dbReference type="GO" id="GO:0008270">
    <property type="term" value="F:zinc ion binding"/>
    <property type="evidence" value="ECO:0007669"/>
    <property type="project" value="InterPro"/>
</dbReference>
<proteinExistence type="predicted"/>
<dbReference type="AlphaFoldDB" id="A0A2T9Z689"/>
<dbReference type="EMBL" id="MBFT01000008">
    <property type="protein sequence ID" value="PVV00055.1"/>
    <property type="molecule type" value="Genomic_DNA"/>
</dbReference>
<comment type="caution">
    <text evidence="3">The sequence shown here is derived from an EMBL/GenBank/DDBJ whole genome shotgun (WGS) entry which is preliminary data.</text>
</comment>
<dbReference type="OrthoDB" id="4161332at2759"/>
<accession>A0A2T9Z689</accession>
<dbReference type="CDD" id="cd12148">
    <property type="entry name" value="fungal_TF_MHR"/>
    <property type="match status" value="1"/>
</dbReference>
<reference evidence="3 4" key="1">
    <citation type="journal article" date="2018" name="MBio">
        <title>Comparative Genomics Reveals the Core Gene Toolbox for the Fungus-Insect Symbiosis.</title>
        <authorList>
            <person name="Wang Y."/>
            <person name="Stata M."/>
            <person name="Wang W."/>
            <person name="Stajich J.E."/>
            <person name="White M.M."/>
            <person name="Moncalvo J.M."/>
        </authorList>
    </citation>
    <scope>NUCLEOTIDE SEQUENCE [LARGE SCALE GENOMIC DNA]</scope>
    <source>
        <strain evidence="3 4">AUS-77-4</strain>
    </source>
</reference>
<sequence length="587" mass="68610">MVVKLPIVYPSAMIPIRLPEFYYKMKNKLYPDYLHHAFVALGRAASKKIRTAEEKEQDLSLIQKSLDILKLKTDIRNPCYLWACVVILNYCANIVNQIINETALLSAKLSVKISKIYQLDLSKISKLKYSEEELEFRRRVFWSFYGSDKSKTFFSGSLPTIQDLDIVVNLPENDIWWRYGGECNVEHPEITFWNLIANSENTERYSKGDTKNYVKTRNLCGEIFIFAKRRWLKKVYNPDDDNYQLVRLIDNLNKFEETIVKNPPVDSDLIEEACSKYKDTIRFTMDIEHILYKYAFTQYHLFLKSTLYQTEMVRVEGIHMHTGRIVSAKNVLVDTAKKQIDSIYELSKALPLDCWENSTVTTGLMSAITCLNSINISSENNLDTSKKIENLKEVYEKMSSYSEIPIIFLMYLDRLSKFINESHKENEKTMKLTDYLYIKDTFAAFVNQYQEAENKASKELIRNSNIMARQSGTFPRVSSLSNNNNSESSYKTNYDQYIKYSKLLEETNPNSIDNYFYEYKVGILLDAIVQDIINNPVNNQSKFEPQLVLSTIDHNNLLPKMDTEVDSENDEKTYEYDWADLDKTFWP</sequence>
<feature type="domain" description="Xylanolytic transcriptional activator regulatory" evidence="2">
    <location>
        <begin position="20"/>
        <end position="216"/>
    </location>
</feature>
<evidence type="ECO:0000256" key="1">
    <source>
        <dbReference type="ARBA" id="ARBA00023242"/>
    </source>
</evidence>
<gene>
    <name evidence="3" type="ORF">BB559_000159</name>
</gene>
<dbReference type="GO" id="GO:0003677">
    <property type="term" value="F:DNA binding"/>
    <property type="evidence" value="ECO:0007669"/>
    <property type="project" value="InterPro"/>
</dbReference>
<dbReference type="GO" id="GO:0006351">
    <property type="term" value="P:DNA-templated transcription"/>
    <property type="evidence" value="ECO:0007669"/>
    <property type="project" value="InterPro"/>
</dbReference>
<evidence type="ECO:0000313" key="3">
    <source>
        <dbReference type="EMBL" id="PVV00055.1"/>
    </source>
</evidence>
<keyword evidence="1" id="KW-0539">Nucleus</keyword>
<dbReference type="Pfam" id="PF04082">
    <property type="entry name" value="Fungal_trans"/>
    <property type="match status" value="1"/>
</dbReference>
<protein>
    <recommendedName>
        <fullName evidence="2">Xylanolytic transcriptional activator regulatory domain-containing protein</fullName>
    </recommendedName>
</protein>